<protein>
    <submittedName>
        <fullName evidence="2">ABC transporter permease</fullName>
    </submittedName>
</protein>
<feature type="transmembrane region" description="Helical" evidence="1">
    <location>
        <begin position="149"/>
        <end position="171"/>
    </location>
</feature>
<gene>
    <name evidence="2" type="ORF">GCM10010439_25980</name>
</gene>
<dbReference type="RefSeq" id="WP_344450585.1">
    <property type="nucleotide sequence ID" value="NZ_BAAATZ010000009.1"/>
</dbReference>
<feature type="transmembrane region" description="Helical" evidence="1">
    <location>
        <begin position="403"/>
        <end position="423"/>
    </location>
</feature>
<feature type="transmembrane region" description="Helical" evidence="1">
    <location>
        <begin position="113"/>
        <end position="137"/>
    </location>
</feature>
<sequence>MTLQNIGGLALGDFRDRVRRPVYAVTLLAAVILGYLAVPGTGSTWAIMNIGGYRGVYDSAYVGTAAALAAALWLTLGGFYVVRGAIGHDERTGVGRLVAATPLRTPAYLAAKFLSNLMVLGSMVGVLAATAAVMQFARAEDRAIDPVALLVPFVVIALPMAAATAAAALLFETLPVLRGGIGNVGWFFVWLTVAVGGLSERAPVDVLGVQHVVEALRATMIDQGLWKPRSSFSLGLTQEPEPLESFPWDGFPLAAGFLGGRALVVLAALAVALLPALWFARFDPARGGFRRTSEQAPTAELELPPAPAYRGLPATAPVYGNTFGRLLAGELTIIAREATRWWWLGAAALAAVGLAVPIGSVAPVVLPLAWVWPVLLWSRLGTRHQRDGMEGLIGAYPAPHRRLLAEWTAGLAVTALLGLAPLARMAASGDRPGMAAWLGGALLIPSLALAAGTLTRTPRLFQAVYPALWYCAFNGLAPLDFMGAARTDGTPAGPHPLAVTALGGLLLVLTLLTTSARGSAWTTRHV</sequence>
<feature type="transmembrane region" description="Helical" evidence="1">
    <location>
        <begin position="341"/>
        <end position="358"/>
    </location>
</feature>
<keyword evidence="1" id="KW-0812">Transmembrane</keyword>
<keyword evidence="1" id="KW-1133">Transmembrane helix</keyword>
<feature type="transmembrane region" description="Helical" evidence="1">
    <location>
        <begin position="253"/>
        <end position="280"/>
    </location>
</feature>
<feature type="transmembrane region" description="Helical" evidence="1">
    <location>
        <begin position="467"/>
        <end position="485"/>
    </location>
</feature>
<evidence type="ECO:0000313" key="2">
    <source>
        <dbReference type="EMBL" id="GAA2725621.1"/>
    </source>
</evidence>
<name>A0ABP6GN69_9ACTN</name>
<feature type="transmembrane region" description="Helical" evidence="1">
    <location>
        <begin position="183"/>
        <end position="199"/>
    </location>
</feature>
<evidence type="ECO:0000256" key="1">
    <source>
        <dbReference type="SAM" id="Phobius"/>
    </source>
</evidence>
<organism evidence="2 3">
    <name type="scientific">Actinocorallia aurantiaca</name>
    <dbReference type="NCBI Taxonomy" id="46204"/>
    <lineage>
        <taxon>Bacteria</taxon>
        <taxon>Bacillati</taxon>
        <taxon>Actinomycetota</taxon>
        <taxon>Actinomycetes</taxon>
        <taxon>Streptosporangiales</taxon>
        <taxon>Thermomonosporaceae</taxon>
        <taxon>Actinocorallia</taxon>
    </lineage>
</organism>
<accession>A0ABP6GN69</accession>
<feature type="transmembrane region" description="Helical" evidence="1">
    <location>
        <begin position="60"/>
        <end position="82"/>
    </location>
</feature>
<feature type="transmembrane region" description="Helical" evidence="1">
    <location>
        <begin position="497"/>
        <end position="516"/>
    </location>
</feature>
<keyword evidence="1" id="KW-0472">Membrane</keyword>
<dbReference type="Proteomes" id="UP001501842">
    <property type="component" value="Unassembled WGS sequence"/>
</dbReference>
<feature type="transmembrane region" description="Helical" evidence="1">
    <location>
        <begin position="435"/>
        <end position="455"/>
    </location>
</feature>
<comment type="caution">
    <text evidence="2">The sequence shown here is derived from an EMBL/GenBank/DDBJ whole genome shotgun (WGS) entry which is preliminary data.</text>
</comment>
<feature type="transmembrane region" description="Helical" evidence="1">
    <location>
        <begin position="21"/>
        <end position="40"/>
    </location>
</feature>
<evidence type="ECO:0000313" key="3">
    <source>
        <dbReference type="Proteomes" id="UP001501842"/>
    </source>
</evidence>
<reference evidence="3" key="1">
    <citation type="journal article" date="2019" name="Int. J. Syst. Evol. Microbiol.">
        <title>The Global Catalogue of Microorganisms (GCM) 10K type strain sequencing project: providing services to taxonomists for standard genome sequencing and annotation.</title>
        <authorList>
            <consortium name="The Broad Institute Genomics Platform"/>
            <consortium name="The Broad Institute Genome Sequencing Center for Infectious Disease"/>
            <person name="Wu L."/>
            <person name="Ma J."/>
        </authorList>
    </citation>
    <scope>NUCLEOTIDE SEQUENCE [LARGE SCALE GENOMIC DNA]</scope>
    <source>
        <strain evidence="3">JCM 8201</strain>
    </source>
</reference>
<proteinExistence type="predicted"/>
<feature type="transmembrane region" description="Helical" evidence="1">
    <location>
        <begin position="364"/>
        <end position="382"/>
    </location>
</feature>
<dbReference type="EMBL" id="BAAATZ010000009">
    <property type="protein sequence ID" value="GAA2725621.1"/>
    <property type="molecule type" value="Genomic_DNA"/>
</dbReference>
<keyword evidence="3" id="KW-1185">Reference proteome</keyword>